<feature type="chain" id="PRO_5013755595" evidence="1">
    <location>
        <begin position="18"/>
        <end position="248"/>
    </location>
</feature>
<proteinExistence type="predicted"/>
<dbReference type="EMBL" id="KZ345523">
    <property type="protein sequence ID" value="PIO73086.1"/>
    <property type="molecule type" value="Genomic_DNA"/>
</dbReference>
<evidence type="ECO:0000313" key="3">
    <source>
        <dbReference type="EMBL" id="PIO73086.1"/>
    </source>
</evidence>
<dbReference type="Pfam" id="PF00188">
    <property type="entry name" value="CAP"/>
    <property type="match status" value="1"/>
</dbReference>
<keyword evidence="1" id="KW-0732">Signal</keyword>
<evidence type="ECO:0000259" key="2">
    <source>
        <dbReference type="SMART" id="SM00198"/>
    </source>
</evidence>
<dbReference type="InterPro" id="IPR014044">
    <property type="entry name" value="CAP_dom"/>
</dbReference>
<dbReference type="Gene3D" id="3.40.33.10">
    <property type="entry name" value="CAP"/>
    <property type="match status" value="1"/>
</dbReference>
<organism evidence="3 4">
    <name type="scientific">Teladorsagia circumcincta</name>
    <name type="common">Brown stomach worm</name>
    <name type="synonym">Ostertagia circumcincta</name>
    <dbReference type="NCBI Taxonomy" id="45464"/>
    <lineage>
        <taxon>Eukaryota</taxon>
        <taxon>Metazoa</taxon>
        <taxon>Ecdysozoa</taxon>
        <taxon>Nematoda</taxon>
        <taxon>Chromadorea</taxon>
        <taxon>Rhabditida</taxon>
        <taxon>Rhabditina</taxon>
        <taxon>Rhabditomorpha</taxon>
        <taxon>Strongyloidea</taxon>
        <taxon>Trichostrongylidae</taxon>
        <taxon>Teladorsagia</taxon>
    </lineage>
</organism>
<keyword evidence="4" id="KW-1185">Reference proteome</keyword>
<dbReference type="SMART" id="SM00198">
    <property type="entry name" value="SCP"/>
    <property type="match status" value="1"/>
</dbReference>
<protein>
    <submittedName>
        <fullName evidence="3">SCP-like protein</fullName>
    </submittedName>
</protein>
<dbReference type="Proteomes" id="UP000230423">
    <property type="component" value="Unassembled WGS sequence"/>
</dbReference>
<gene>
    <name evidence="3" type="ORF">TELCIR_04951</name>
</gene>
<reference evidence="3 4" key="1">
    <citation type="submission" date="2015-09" db="EMBL/GenBank/DDBJ databases">
        <title>Draft genome of the parasitic nematode Teladorsagia circumcincta isolate WARC Sus (inbred).</title>
        <authorList>
            <person name="Mitreva M."/>
        </authorList>
    </citation>
    <scope>NUCLEOTIDE SEQUENCE [LARGE SCALE GENOMIC DNA]</scope>
    <source>
        <strain evidence="3 4">S</strain>
    </source>
</reference>
<feature type="domain" description="SCP" evidence="2">
    <location>
        <begin position="37"/>
        <end position="203"/>
    </location>
</feature>
<sequence>MALIFTLLFNLYGFSLGYRNAPDSQFCKMHGSFMDDTTRLKILEFHNGFRSTLAEGRSPGYEGKDLPAARNLYKMASSLITCTRKLQRWNCDLEQKALQLTKNCSHSINEKLNLGQNVYYAYDGDYVYEAGKHKVIKDAMYQWTMPGEYYAMKKRTFTDPRLYTFANMAYHANYEVGCNYEQCVDENNFVIEASVMCIYNTKLPPNAVLYQKGDGTGCEKTPRVCKVKGSKCGGLLCELAPRVPPSLL</sequence>
<evidence type="ECO:0000256" key="1">
    <source>
        <dbReference type="SAM" id="SignalP"/>
    </source>
</evidence>
<feature type="signal peptide" evidence="1">
    <location>
        <begin position="1"/>
        <end position="17"/>
    </location>
</feature>
<accession>A0A2G9USG7</accession>
<evidence type="ECO:0000313" key="4">
    <source>
        <dbReference type="Proteomes" id="UP000230423"/>
    </source>
</evidence>
<name>A0A2G9USG7_TELCI</name>
<dbReference type="InterPro" id="IPR035940">
    <property type="entry name" value="CAP_sf"/>
</dbReference>
<dbReference type="AlphaFoldDB" id="A0A2G9USG7"/>
<dbReference type="CDD" id="cd05380">
    <property type="entry name" value="CAP_euk"/>
    <property type="match status" value="1"/>
</dbReference>
<dbReference type="SUPFAM" id="SSF55797">
    <property type="entry name" value="PR-1-like"/>
    <property type="match status" value="1"/>
</dbReference>